<feature type="binding site" evidence="2">
    <location>
        <position position="148"/>
    </location>
    <ligand>
        <name>substrate</name>
    </ligand>
</feature>
<dbReference type="KEGG" id="amij:EQM06_01530"/>
<dbReference type="SUPFAM" id="SSF51430">
    <property type="entry name" value="NAD(P)-linked oxidoreductase"/>
    <property type="match status" value="1"/>
</dbReference>
<gene>
    <name evidence="5" type="ORF">EQM06_01530</name>
</gene>
<name>A0A410PSP7_9FIRM</name>
<dbReference type="GO" id="GO:0016491">
    <property type="term" value="F:oxidoreductase activity"/>
    <property type="evidence" value="ECO:0007669"/>
    <property type="project" value="InterPro"/>
</dbReference>
<evidence type="ECO:0000313" key="6">
    <source>
        <dbReference type="Proteomes" id="UP000287601"/>
    </source>
</evidence>
<evidence type="ECO:0000259" key="4">
    <source>
        <dbReference type="Pfam" id="PF00248"/>
    </source>
</evidence>
<dbReference type="PRINTS" id="PR00069">
    <property type="entry name" value="ALDKETRDTASE"/>
</dbReference>
<dbReference type="RefSeq" id="WP_128744665.1">
    <property type="nucleotide sequence ID" value="NZ_CP035281.1"/>
</dbReference>
<dbReference type="OrthoDB" id="9804790at2"/>
<keyword evidence="6" id="KW-1185">Reference proteome</keyword>
<evidence type="ECO:0000256" key="1">
    <source>
        <dbReference type="PIRSR" id="PIRSR000097-1"/>
    </source>
</evidence>
<dbReference type="AlphaFoldDB" id="A0A410PSP7"/>
<accession>A0A410PSP7</accession>
<protein>
    <submittedName>
        <fullName evidence="5">Aldo/keto reductase</fullName>
    </submittedName>
</protein>
<dbReference type="PANTHER" id="PTHR43827:SF14">
    <property type="entry name" value="NADP-DEPENDENT OXIDOREDUCTASE DOMAIN-CONTAINING PROTEIN"/>
    <property type="match status" value="1"/>
</dbReference>
<reference evidence="5 6" key="1">
    <citation type="submission" date="2019-01" db="EMBL/GenBank/DDBJ databases">
        <title>Draft genomes of a novel of Aminipila strains.</title>
        <authorList>
            <person name="Ma S."/>
        </authorList>
    </citation>
    <scope>NUCLEOTIDE SEQUENCE [LARGE SCALE GENOMIC DNA]</scope>
    <source>
        <strain evidence="6">JN-39</strain>
    </source>
</reference>
<sequence length="317" mass="36961">MQRYKGTRELNYRVLSNGNKIPPIGYGTDIAKTWRSANSFPTKTYMFIKQYAKSIKNSDKRSIKIDKTLPRIIRNAPQCNCNLFDTARAYGGSEYVLGRELKKNFSRDSYYIVTKLSNFDQRERTVEEALRISLDELALDYVDLYLIHWPQTETYIKSWKGMEEVYAKGLCKAIGVCNCNIHHLEAIKKGALINPMVNQFECHPLFTQEKLREYCHINGIQVMAYTPTGRMDFRLKRSKKLEIISSKYNKSLAQIILRWHIQINNIPIVNTTSLEHLIDNMNIFDFELSAEDVKLISSLNVNSRLRYDPDNCDFDRL</sequence>
<evidence type="ECO:0000256" key="2">
    <source>
        <dbReference type="PIRSR" id="PIRSR000097-2"/>
    </source>
</evidence>
<evidence type="ECO:0000313" key="5">
    <source>
        <dbReference type="EMBL" id="QAT42011.1"/>
    </source>
</evidence>
<dbReference type="Gene3D" id="3.20.20.100">
    <property type="entry name" value="NADP-dependent oxidoreductase domain"/>
    <property type="match status" value="1"/>
</dbReference>
<dbReference type="EMBL" id="CP035281">
    <property type="protein sequence ID" value="QAT42011.1"/>
    <property type="molecule type" value="Genomic_DNA"/>
</dbReference>
<organism evidence="5 6">
    <name type="scientific">Aminipila luticellarii</name>
    <dbReference type="NCBI Taxonomy" id="2507160"/>
    <lineage>
        <taxon>Bacteria</taxon>
        <taxon>Bacillati</taxon>
        <taxon>Bacillota</taxon>
        <taxon>Clostridia</taxon>
        <taxon>Peptostreptococcales</taxon>
        <taxon>Anaerovoracaceae</taxon>
        <taxon>Aminipila</taxon>
    </lineage>
</organism>
<dbReference type="InterPro" id="IPR023210">
    <property type="entry name" value="NADP_OxRdtase_dom"/>
</dbReference>
<dbReference type="CDD" id="cd19071">
    <property type="entry name" value="AKR_AKR1-5-like"/>
    <property type="match status" value="1"/>
</dbReference>
<feature type="domain" description="NADP-dependent oxidoreductase" evidence="4">
    <location>
        <begin position="71"/>
        <end position="300"/>
    </location>
</feature>
<feature type="active site" description="Proton donor" evidence="1">
    <location>
        <position position="90"/>
    </location>
</feature>
<dbReference type="InterPro" id="IPR020471">
    <property type="entry name" value="AKR"/>
</dbReference>
<dbReference type="InterPro" id="IPR036812">
    <property type="entry name" value="NAD(P)_OxRdtase_dom_sf"/>
</dbReference>
<evidence type="ECO:0000256" key="3">
    <source>
        <dbReference type="PIRSR" id="PIRSR000097-3"/>
    </source>
</evidence>
<feature type="site" description="Lowers pKa of active site Tyr" evidence="3">
    <location>
        <position position="115"/>
    </location>
</feature>
<dbReference type="PANTHER" id="PTHR43827">
    <property type="entry name" value="2,5-DIKETO-D-GLUCONIC ACID REDUCTASE"/>
    <property type="match status" value="1"/>
</dbReference>
<dbReference type="Proteomes" id="UP000287601">
    <property type="component" value="Chromosome"/>
</dbReference>
<proteinExistence type="predicted"/>
<dbReference type="Pfam" id="PF00248">
    <property type="entry name" value="Aldo_ket_red"/>
    <property type="match status" value="1"/>
</dbReference>